<gene>
    <name evidence="4" type="primary">lgt4</name>
</gene>
<dbReference type="CAZy" id="GT4">
    <property type="family name" value="Glycosyltransferase Family 4"/>
</dbReference>
<dbReference type="Gene3D" id="3.40.50.2000">
    <property type="entry name" value="Glycogen Phosphorylase B"/>
    <property type="match status" value="2"/>
</dbReference>
<reference evidence="5" key="2">
    <citation type="journal article" date="2009" name="Infect. Immun.">
        <title>Use of Moraxella catarrhalis lipooligosaccharide mutants to identify specific oligosaccharide epitopes recognized by human serum antibodies.</title>
        <authorList>
            <person name="Schwingel J.M."/>
            <person name="Edwards K.J."/>
            <person name="Cox A.D."/>
            <person name="Masoud H."/>
            <person name="Richards J.C."/>
            <person name="St Michael F."/>
            <person name="Tekwe C.D."/>
            <person name="Sethi S."/>
            <person name="Murphy T.F."/>
            <person name="Campagnari A.A."/>
        </authorList>
    </citation>
    <scope>NUCLEOTIDE SEQUENCE</scope>
    <source>
        <strain evidence="5">CCUG 26391</strain>
    </source>
</reference>
<dbReference type="Pfam" id="PF00534">
    <property type="entry name" value="Glycos_transf_1"/>
    <property type="match status" value="1"/>
</dbReference>
<feature type="transmembrane region" description="Helical" evidence="2">
    <location>
        <begin position="20"/>
        <end position="42"/>
    </location>
</feature>
<dbReference type="AlphaFoldDB" id="Q2QCA8"/>
<reference evidence="4" key="1">
    <citation type="journal article" date="2005" name="J. Clin. Microbiol.">
        <title>Multiplex PCR assay that identifies the major lipooligosaccharide serotype expressed by Moraxella catarrhalis clinical isolates.</title>
        <authorList>
            <person name="Edwards K.J."/>
            <person name="Schwingel J.M."/>
            <person name="Datta A.K."/>
            <person name="Campagnari A.A."/>
        </authorList>
    </citation>
    <scope>NUCLEOTIDE SEQUENCE</scope>
    <source>
        <strain evidence="4">RS10</strain>
    </source>
</reference>
<evidence type="ECO:0000256" key="2">
    <source>
        <dbReference type="SAM" id="Phobius"/>
    </source>
</evidence>
<dbReference type="PANTHER" id="PTHR46401">
    <property type="entry name" value="GLYCOSYLTRANSFERASE WBBK-RELATED"/>
    <property type="match status" value="1"/>
</dbReference>
<protein>
    <submittedName>
        <fullName evidence="4">Lgt4</fullName>
    </submittedName>
</protein>
<proteinExistence type="predicted"/>
<keyword evidence="2" id="KW-0812">Transmembrane</keyword>
<dbReference type="EMBL" id="EF032482">
    <property type="protein sequence ID" value="ABM92439.1"/>
    <property type="molecule type" value="Genomic_DNA"/>
</dbReference>
<organism evidence="4">
    <name type="scientific">Moraxella catarrhalis</name>
    <name type="common">Branhamella catarrhalis</name>
    <dbReference type="NCBI Taxonomy" id="480"/>
    <lineage>
        <taxon>Bacteria</taxon>
        <taxon>Pseudomonadati</taxon>
        <taxon>Pseudomonadota</taxon>
        <taxon>Gammaproteobacteria</taxon>
        <taxon>Moraxellales</taxon>
        <taxon>Moraxellaceae</taxon>
        <taxon>Moraxella</taxon>
    </lineage>
</organism>
<keyword evidence="1" id="KW-0808">Transferase</keyword>
<name>Q2QCA8_MORCA</name>
<evidence type="ECO:0000313" key="5">
    <source>
        <dbReference type="EMBL" id="ABM92439.1"/>
    </source>
</evidence>
<dbReference type="GO" id="GO:0009103">
    <property type="term" value="P:lipopolysaccharide biosynthetic process"/>
    <property type="evidence" value="ECO:0007669"/>
    <property type="project" value="TreeGrafter"/>
</dbReference>
<dbReference type="GO" id="GO:0016757">
    <property type="term" value="F:glycosyltransferase activity"/>
    <property type="evidence" value="ECO:0007669"/>
    <property type="project" value="InterPro"/>
</dbReference>
<dbReference type="InterPro" id="IPR001296">
    <property type="entry name" value="Glyco_trans_1"/>
</dbReference>
<accession>Q2QCA8</accession>
<evidence type="ECO:0000313" key="4">
    <source>
        <dbReference type="EMBL" id="ABA02574.1"/>
    </source>
</evidence>
<dbReference type="CDD" id="cd03802">
    <property type="entry name" value="GT4_AviGT4-like"/>
    <property type="match status" value="1"/>
</dbReference>
<evidence type="ECO:0000259" key="3">
    <source>
        <dbReference type="Pfam" id="PF00534"/>
    </source>
</evidence>
<feature type="domain" description="Glycosyl transferase family 1" evidence="3">
    <location>
        <begin position="166"/>
        <end position="308"/>
    </location>
</feature>
<keyword evidence="2" id="KW-0472">Membrane</keyword>
<evidence type="ECO:0000256" key="1">
    <source>
        <dbReference type="ARBA" id="ARBA00022679"/>
    </source>
</evidence>
<keyword evidence="2" id="KW-1133">Transmembrane helix</keyword>
<dbReference type="EMBL" id="DQ137418">
    <property type="protein sequence ID" value="ABA02574.1"/>
    <property type="molecule type" value="Genomic_DNA"/>
</dbReference>
<dbReference type="SUPFAM" id="SSF53756">
    <property type="entry name" value="UDP-Glycosyltransferase/glycogen phosphorylase"/>
    <property type="match status" value="1"/>
</dbReference>
<sequence length="365" mass="41637">MMVCKMIELFFKKFLLIYDVNYHLSILGLLHCSFMKILHVLLTRMPIPPTKYGGTERVLWALYQGQTALGHEVKFLTKHDNKHPDALVFNPNISLEKQVEGWADIIHFHFLYRGEITTPFVCTTHNQQITPASFPKNTIFLGKLHAQRSGGQAYVHNGLYWADYGQPNLNTPKNYVHFLANAKYKDKNLKDSVTIARQAGRPLHVIGSKRYSLKYKAGKYQPYYYQGADLTFYGMLGGDKKNEVIKNSSALLFPVLNYEAFGLAMIESLYLGCPVIGSRCGSLPELIIPEVGISTQSKSEMVEAIKNIAIFNRKHCHEYAQDNFNHLVMSQNYLHYYDKVLNGESLHDQEPSVTQNLPTQFHLVA</sequence>
<dbReference type="PANTHER" id="PTHR46401:SF2">
    <property type="entry name" value="GLYCOSYLTRANSFERASE WBBK-RELATED"/>
    <property type="match status" value="1"/>
</dbReference>